<dbReference type="Proteomes" id="UP000249890">
    <property type="component" value="Chromosome"/>
</dbReference>
<proteinExistence type="predicted"/>
<reference evidence="2 3" key="1">
    <citation type="submission" date="2017-06" db="EMBL/GenBank/DDBJ databases">
        <title>Complete genome sequence of Paenibacillus donghaensis KCTC 13049T isolated from East Sea sediment, South Korea.</title>
        <authorList>
            <person name="Jung B.K."/>
            <person name="Hong S.-J."/>
            <person name="Shin J.-H."/>
        </authorList>
    </citation>
    <scope>NUCLEOTIDE SEQUENCE [LARGE SCALE GENOMIC DNA]</scope>
    <source>
        <strain evidence="2 3">KCTC 13049</strain>
    </source>
</reference>
<keyword evidence="3" id="KW-1185">Reference proteome</keyword>
<accession>A0A2Z2KDH3</accession>
<keyword evidence="1" id="KW-1133">Transmembrane helix</keyword>
<dbReference type="EMBL" id="CP021780">
    <property type="protein sequence ID" value="ASA21120.1"/>
    <property type="molecule type" value="Genomic_DNA"/>
</dbReference>
<evidence type="ECO:0000256" key="1">
    <source>
        <dbReference type="SAM" id="Phobius"/>
    </source>
</evidence>
<dbReference type="RefSeq" id="WP_087915133.1">
    <property type="nucleotide sequence ID" value="NZ_CP021780.1"/>
</dbReference>
<dbReference type="Pfam" id="PF19140">
    <property type="entry name" value="DUF5823"/>
    <property type="match status" value="1"/>
</dbReference>
<dbReference type="AlphaFoldDB" id="A0A2Z2KDH3"/>
<dbReference type="KEGG" id="pdh:B9T62_10170"/>
<evidence type="ECO:0000313" key="2">
    <source>
        <dbReference type="EMBL" id="ASA21120.1"/>
    </source>
</evidence>
<sequence length="59" mass="7043">MSSTNLWFNLALHILKTVFQSLSDLFTGRLPVYFYTWMAVFMVFVLIYSRKSAHFLYAR</sequence>
<name>A0A2Z2KDH3_9BACL</name>
<feature type="transmembrane region" description="Helical" evidence="1">
    <location>
        <begin position="32"/>
        <end position="49"/>
    </location>
</feature>
<evidence type="ECO:0000313" key="3">
    <source>
        <dbReference type="Proteomes" id="UP000249890"/>
    </source>
</evidence>
<gene>
    <name evidence="2" type="ORF">B9T62_10170</name>
</gene>
<protein>
    <submittedName>
        <fullName evidence="2">Uncharacterized protein</fullName>
    </submittedName>
</protein>
<keyword evidence="1" id="KW-0812">Transmembrane</keyword>
<keyword evidence="1" id="KW-0472">Membrane</keyword>
<organism evidence="2 3">
    <name type="scientific">Paenibacillus donghaensis</name>
    <dbReference type="NCBI Taxonomy" id="414771"/>
    <lineage>
        <taxon>Bacteria</taxon>
        <taxon>Bacillati</taxon>
        <taxon>Bacillota</taxon>
        <taxon>Bacilli</taxon>
        <taxon>Bacillales</taxon>
        <taxon>Paenibacillaceae</taxon>
        <taxon>Paenibacillus</taxon>
    </lineage>
</organism>
<dbReference type="InterPro" id="IPR043861">
    <property type="entry name" value="DUF5823"/>
</dbReference>